<accession>A0A150G3A6</accession>
<evidence type="ECO:0000256" key="5">
    <source>
        <dbReference type="ARBA" id="ARBA00023306"/>
    </source>
</evidence>
<keyword evidence="5" id="KW-0131">Cell cycle</keyword>
<dbReference type="Gene3D" id="2.130.10.10">
    <property type="entry name" value="YVTN repeat-like/Quinoprotein amine dehydrogenase"/>
    <property type="match status" value="1"/>
</dbReference>
<dbReference type="SUPFAM" id="SSF50978">
    <property type="entry name" value="WD40 repeat-like"/>
    <property type="match status" value="1"/>
</dbReference>
<feature type="region of interest" description="Disordered" evidence="6">
    <location>
        <begin position="688"/>
        <end position="711"/>
    </location>
</feature>
<feature type="region of interest" description="Disordered" evidence="6">
    <location>
        <begin position="919"/>
        <end position="968"/>
    </location>
</feature>
<gene>
    <name evidence="9" type="ORF">GPECTOR_69g449</name>
</gene>
<feature type="compositionally biased region" description="Acidic residues" evidence="6">
    <location>
        <begin position="921"/>
        <end position="949"/>
    </location>
</feature>
<dbReference type="Proteomes" id="UP000075714">
    <property type="component" value="Unassembled WGS sequence"/>
</dbReference>
<dbReference type="OrthoDB" id="2110451at2759"/>
<feature type="compositionally biased region" description="Basic and acidic residues" evidence="6">
    <location>
        <begin position="616"/>
        <end position="625"/>
    </location>
</feature>
<reference evidence="10" key="1">
    <citation type="journal article" date="2016" name="Nat. Commun.">
        <title>The Gonium pectorale genome demonstrates co-option of cell cycle regulation during the evolution of multicellularity.</title>
        <authorList>
            <person name="Hanschen E.R."/>
            <person name="Marriage T.N."/>
            <person name="Ferris P.J."/>
            <person name="Hamaji T."/>
            <person name="Toyoda A."/>
            <person name="Fujiyama A."/>
            <person name="Neme R."/>
            <person name="Noguchi H."/>
            <person name="Minakuchi Y."/>
            <person name="Suzuki M."/>
            <person name="Kawai-Toyooka H."/>
            <person name="Smith D.R."/>
            <person name="Sparks H."/>
            <person name="Anderson J."/>
            <person name="Bakaric R."/>
            <person name="Luria V."/>
            <person name="Karger A."/>
            <person name="Kirschner M.W."/>
            <person name="Durand P.M."/>
            <person name="Michod R.E."/>
            <person name="Nozaki H."/>
            <person name="Olson B.J."/>
        </authorList>
    </citation>
    <scope>NUCLEOTIDE SEQUENCE [LARGE SCALE GENOMIC DNA]</scope>
    <source>
        <strain evidence="10">NIES-2863</strain>
    </source>
</reference>
<keyword evidence="10" id="KW-1185">Reference proteome</keyword>
<feature type="compositionally biased region" description="Pro residues" evidence="6">
    <location>
        <begin position="697"/>
        <end position="708"/>
    </location>
</feature>
<feature type="region of interest" description="Disordered" evidence="6">
    <location>
        <begin position="613"/>
        <end position="644"/>
    </location>
</feature>
<organism evidence="9 10">
    <name type="scientific">Gonium pectorale</name>
    <name type="common">Green alga</name>
    <dbReference type="NCBI Taxonomy" id="33097"/>
    <lineage>
        <taxon>Eukaryota</taxon>
        <taxon>Viridiplantae</taxon>
        <taxon>Chlorophyta</taxon>
        <taxon>core chlorophytes</taxon>
        <taxon>Chlorophyceae</taxon>
        <taxon>CS clade</taxon>
        <taxon>Chlamydomonadales</taxon>
        <taxon>Volvocaceae</taxon>
        <taxon>Gonium</taxon>
    </lineage>
</organism>
<dbReference type="STRING" id="33097.A0A150G3A6"/>
<feature type="domain" description="Anaphase-promoting complex subunit 4 long" evidence="8">
    <location>
        <begin position="328"/>
        <end position="526"/>
    </location>
</feature>
<evidence type="ECO:0000256" key="1">
    <source>
        <dbReference type="ARBA" id="ARBA00016067"/>
    </source>
</evidence>
<dbReference type="InterPro" id="IPR024789">
    <property type="entry name" value="APC4"/>
</dbReference>
<dbReference type="AlphaFoldDB" id="A0A150G3A6"/>
<keyword evidence="2" id="KW-0132">Cell division</keyword>
<dbReference type="GO" id="GO:0031145">
    <property type="term" value="P:anaphase-promoting complex-dependent catabolic process"/>
    <property type="evidence" value="ECO:0007669"/>
    <property type="project" value="InterPro"/>
</dbReference>
<dbReference type="GO" id="GO:0005680">
    <property type="term" value="C:anaphase-promoting complex"/>
    <property type="evidence" value="ECO:0007669"/>
    <property type="project" value="InterPro"/>
</dbReference>
<dbReference type="InterPro" id="IPR024790">
    <property type="entry name" value="APC4_long_dom"/>
</dbReference>
<dbReference type="GO" id="GO:0070979">
    <property type="term" value="P:protein K11-linked ubiquitination"/>
    <property type="evidence" value="ECO:0007669"/>
    <property type="project" value="TreeGrafter"/>
</dbReference>
<feature type="region of interest" description="Disordered" evidence="6">
    <location>
        <begin position="149"/>
        <end position="188"/>
    </location>
</feature>
<feature type="compositionally biased region" description="Gly residues" evidence="6">
    <location>
        <begin position="159"/>
        <end position="169"/>
    </location>
</feature>
<evidence type="ECO:0000259" key="8">
    <source>
        <dbReference type="Pfam" id="PF12896"/>
    </source>
</evidence>
<name>A0A150G3A6_GONPE</name>
<evidence type="ECO:0000313" key="10">
    <source>
        <dbReference type="Proteomes" id="UP000075714"/>
    </source>
</evidence>
<feature type="region of interest" description="Disordered" evidence="6">
    <location>
        <begin position="238"/>
        <end position="274"/>
    </location>
</feature>
<keyword evidence="4" id="KW-0833">Ubl conjugation pathway</keyword>
<dbReference type="Pfam" id="PF12896">
    <property type="entry name" value="ANAPC4"/>
    <property type="match status" value="1"/>
</dbReference>
<dbReference type="PANTHER" id="PTHR13260">
    <property type="entry name" value="ANAPHASE PROMOTING COMPLEX SUBUNIT 4 APC4"/>
    <property type="match status" value="1"/>
</dbReference>
<sequence length="968" mass="97843">MDEGSGDETVGVDAQAGAMAFSVLHEKALSQQVVLGCWCPTMDLLALVSDDGQLSVHRLEWQKLWVACPDAPITALCWRPDGKVLATGHRHGAVSLYDVEACELFRTLRAHHAAPICHLSWVQGVAPHPATATPSLHLAYRYRHTRFFPAPPPGREHGGGVAGGGGGGGKPPPAGAPAAGAAGPAGGGNGGNGAALPLYDWPPPPDSLDVLVTSDSSGAVSMSACGEVLVAALPSRGRAADAGGAPSAPVAGTSSSSPGDTAPPGSPRGEPPGALQTVLSRDLSTLLVLSHPAASGTAGDGTSPSPAAAAAAGAVGGAAAAAAVLSVYDCGKLGSCQAEILELSLLGGLVAGRMEVATAALGTAARAWRAAAAELSKRMDEQLREALESHGHDPEDIVGELTCCLASGHVSAPLQSFLTSTLTEPGLRRLAKTVDSALQQVSQQLLEGVLPALQLVAFVVGELRGRARAADITQTLGLQERAVALAEVEAAKALVGTESLRQLVTRVAAQYRVFFTWLLKTLQSLEEPRAEGDDPPVPGAASSGSLAGVPVCVPTLLDFLSEGGQFGSDAVARDLDASASTLGLPVGSSRFPEPLAQHLRALQEVAFPWPAEEDYEQRRRSKEEGTDAGGAAGAGGSGGSGSSWLDRPLQRQLAVLAELCRGAFGRLQRDVSPTLRLLARVPLLPPEAAAPQWGPRPGTPSPPAPPSPGAAMALQLPQLRTEPASGQPALLACVCATPPAAAAGCGGGGEVVLLMRLDAGPQRRSHLQACLLALPEGVRVLGLAFYRSAQLALLVGPPEAETDPRVISSGGGHQGAERRAGGGGGGAAAEAALVLVPTQDMPMCDLGGGGGEAGAGLTALGTGNVVQACAARGAVVRWPVPGCRLRRPAPGSGRWQAPLLVSGPRGLAAAFTDGSRALMLDLEEDEEGEEAEEGAGGEGEEEDEEEEDAGGGSNGAAGAHDMDQDGGD</sequence>
<evidence type="ECO:0000256" key="6">
    <source>
        <dbReference type="SAM" id="MobiDB-lite"/>
    </source>
</evidence>
<dbReference type="GO" id="GO:0051301">
    <property type="term" value="P:cell division"/>
    <property type="evidence" value="ECO:0007669"/>
    <property type="project" value="UniProtKB-KW"/>
</dbReference>
<evidence type="ECO:0000256" key="3">
    <source>
        <dbReference type="ARBA" id="ARBA00022776"/>
    </source>
</evidence>
<protein>
    <recommendedName>
        <fullName evidence="1">Anaphase-promoting complex subunit 4</fullName>
    </recommendedName>
</protein>
<proteinExistence type="predicted"/>
<dbReference type="GO" id="GO:0034399">
    <property type="term" value="C:nuclear periphery"/>
    <property type="evidence" value="ECO:0007669"/>
    <property type="project" value="TreeGrafter"/>
</dbReference>
<evidence type="ECO:0000313" key="9">
    <source>
        <dbReference type="EMBL" id="KXZ44356.1"/>
    </source>
</evidence>
<dbReference type="Pfam" id="PF12894">
    <property type="entry name" value="ANAPC4_WD40"/>
    <property type="match status" value="1"/>
</dbReference>
<dbReference type="InterPro" id="IPR024977">
    <property type="entry name" value="Apc4-like_WD40_dom"/>
</dbReference>
<comment type="caution">
    <text evidence="9">The sequence shown here is derived from an EMBL/GenBank/DDBJ whole genome shotgun (WGS) entry which is preliminary data.</text>
</comment>
<dbReference type="InterPro" id="IPR015943">
    <property type="entry name" value="WD40/YVTN_repeat-like_dom_sf"/>
</dbReference>
<feature type="compositionally biased region" description="Gly residues" evidence="6">
    <location>
        <begin position="627"/>
        <end position="641"/>
    </location>
</feature>
<dbReference type="PANTHER" id="PTHR13260:SF0">
    <property type="entry name" value="ANAPHASE-PROMOTING COMPLEX SUBUNIT 4"/>
    <property type="match status" value="1"/>
</dbReference>
<evidence type="ECO:0000259" key="7">
    <source>
        <dbReference type="Pfam" id="PF12894"/>
    </source>
</evidence>
<keyword evidence="3" id="KW-0498">Mitosis</keyword>
<evidence type="ECO:0000256" key="4">
    <source>
        <dbReference type="ARBA" id="ARBA00022786"/>
    </source>
</evidence>
<feature type="domain" description="Anaphase-promoting complex subunit 4-like WD40" evidence="7">
    <location>
        <begin position="37"/>
        <end position="122"/>
    </location>
</feature>
<evidence type="ECO:0000256" key="2">
    <source>
        <dbReference type="ARBA" id="ARBA00022618"/>
    </source>
</evidence>
<dbReference type="InterPro" id="IPR036322">
    <property type="entry name" value="WD40_repeat_dom_sf"/>
</dbReference>
<dbReference type="EMBL" id="LSYV01000070">
    <property type="protein sequence ID" value="KXZ44356.1"/>
    <property type="molecule type" value="Genomic_DNA"/>
</dbReference>